<dbReference type="GO" id="GO:0003735">
    <property type="term" value="F:structural constituent of ribosome"/>
    <property type="evidence" value="ECO:0007669"/>
    <property type="project" value="InterPro"/>
</dbReference>
<dbReference type="OrthoDB" id="2194681at2759"/>
<evidence type="ECO:0008006" key="7">
    <source>
        <dbReference type="Google" id="ProtNLM"/>
    </source>
</evidence>
<dbReference type="GO" id="GO:0030295">
    <property type="term" value="F:protein kinase activator activity"/>
    <property type="evidence" value="ECO:0007669"/>
    <property type="project" value="TreeGrafter"/>
</dbReference>
<protein>
    <recommendedName>
        <fullName evidence="7">60S acidic ribosomal protein P1</fullName>
    </recommendedName>
</protein>
<comment type="similarity">
    <text evidence="1">Belongs to the eukaryotic ribosomal protein P1/P2 family.</text>
</comment>
<comment type="caution">
    <text evidence="5">The sequence shown here is derived from an EMBL/GenBank/DDBJ whole genome shotgun (WGS) entry which is preliminary data.</text>
</comment>
<dbReference type="FunFam" id="1.10.10.1410:FF:000001">
    <property type="entry name" value="60S acidic ribosomal protein P1"/>
    <property type="match status" value="1"/>
</dbReference>
<keyword evidence="3" id="KW-0687">Ribonucleoprotein</keyword>
<proteinExistence type="inferred from homology"/>
<evidence type="ECO:0000313" key="6">
    <source>
        <dbReference type="Proteomes" id="UP000695562"/>
    </source>
</evidence>
<gene>
    <name evidence="5" type="ORF">CYY_007473</name>
</gene>
<dbReference type="GO" id="GO:0022625">
    <property type="term" value="C:cytosolic large ribosomal subunit"/>
    <property type="evidence" value="ECO:0007669"/>
    <property type="project" value="TreeGrafter"/>
</dbReference>
<dbReference type="GO" id="GO:0006414">
    <property type="term" value="P:translational elongation"/>
    <property type="evidence" value="ECO:0007669"/>
    <property type="project" value="InterPro"/>
</dbReference>
<dbReference type="AlphaFoldDB" id="A0A8J4UXP8"/>
<keyword evidence="2" id="KW-0689">Ribosomal protein</keyword>
<reference evidence="5" key="1">
    <citation type="submission" date="2020-01" db="EMBL/GenBank/DDBJ databases">
        <title>Development of genomics and gene disruption for Polysphondylium violaceum indicates a role for the polyketide synthase stlB in stalk morphogenesis.</title>
        <authorList>
            <person name="Narita B."/>
            <person name="Kawabe Y."/>
            <person name="Kin K."/>
            <person name="Saito T."/>
            <person name="Gibbs R."/>
            <person name="Kuspa A."/>
            <person name="Muzny D."/>
            <person name="Queller D."/>
            <person name="Richards S."/>
            <person name="Strassman J."/>
            <person name="Sucgang R."/>
            <person name="Worley K."/>
            <person name="Schaap P."/>
        </authorList>
    </citation>
    <scope>NUCLEOTIDE SEQUENCE</scope>
    <source>
        <strain evidence="5">QSvi11</strain>
    </source>
</reference>
<organism evidence="5 6">
    <name type="scientific">Polysphondylium violaceum</name>
    <dbReference type="NCBI Taxonomy" id="133409"/>
    <lineage>
        <taxon>Eukaryota</taxon>
        <taxon>Amoebozoa</taxon>
        <taxon>Evosea</taxon>
        <taxon>Eumycetozoa</taxon>
        <taxon>Dictyostelia</taxon>
        <taxon>Dictyosteliales</taxon>
        <taxon>Dictyosteliaceae</taxon>
        <taxon>Polysphondylium</taxon>
    </lineage>
</organism>
<dbReference type="HAMAP" id="MF_01478">
    <property type="entry name" value="Ribosomal_L12_arch"/>
    <property type="match status" value="1"/>
</dbReference>
<dbReference type="Gene3D" id="1.10.10.1410">
    <property type="match status" value="1"/>
</dbReference>
<dbReference type="PANTHER" id="PTHR45696:SF10">
    <property type="entry name" value="LARGE RIBOSOMAL SUBUNIT PROTEIN P1"/>
    <property type="match status" value="1"/>
</dbReference>
<name>A0A8J4UXP8_9MYCE</name>
<evidence type="ECO:0000256" key="3">
    <source>
        <dbReference type="ARBA" id="ARBA00023274"/>
    </source>
</evidence>
<accession>A0A8J4UXP8</accession>
<dbReference type="EMBL" id="AJWJ01000401">
    <property type="protein sequence ID" value="KAF2071205.1"/>
    <property type="molecule type" value="Genomic_DNA"/>
</dbReference>
<dbReference type="GO" id="GO:0002181">
    <property type="term" value="P:cytoplasmic translation"/>
    <property type="evidence" value="ECO:0007669"/>
    <property type="project" value="TreeGrafter"/>
</dbReference>
<dbReference type="GO" id="GO:0043021">
    <property type="term" value="F:ribonucleoprotein complex binding"/>
    <property type="evidence" value="ECO:0007669"/>
    <property type="project" value="TreeGrafter"/>
</dbReference>
<dbReference type="InterPro" id="IPR038716">
    <property type="entry name" value="P1/P2_N_sf"/>
</dbReference>
<sequence>MAEIKTEELACIYSALLLNDDSIEITDAKIKTILEASHVTVASHWPGLYARLLAKTNIEELLLNAGSSGAAAAPVAAAAAAAPAAAAAKPAAAKKEEKKEESDDDMGMGLFD</sequence>
<feature type="region of interest" description="Disordered" evidence="4">
    <location>
        <begin position="88"/>
        <end position="112"/>
    </location>
</feature>
<dbReference type="PANTHER" id="PTHR45696">
    <property type="entry name" value="60S ACIDIC RIBOSOMAL PROTEIN P1"/>
    <property type="match status" value="1"/>
</dbReference>
<evidence type="ECO:0000313" key="5">
    <source>
        <dbReference type="EMBL" id="KAF2071205.1"/>
    </source>
</evidence>
<dbReference type="InterPro" id="IPR027534">
    <property type="entry name" value="Ribosomal_P1/P2"/>
</dbReference>
<dbReference type="Pfam" id="PF00428">
    <property type="entry name" value="Ribosomal_60s"/>
    <property type="match status" value="1"/>
</dbReference>
<keyword evidence="6" id="KW-1185">Reference proteome</keyword>
<evidence type="ECO:0000256" key="2">
    <source>
        <dbReference type="ARBA" id="ARBA00022980"/>
    </source>
</evidence>
<dbReference type="CDD" id="cd05831">
    <property type="entry name" value="Ribosomal_P1"/>
    <property type="match status" value="1"/>
</dbReference>
<evidence type="ECO:0000256" key="4">
    <source>
        <dbReference type="SAM" id="MobiDB-lite"/>
    </source>
</evidence>
<dbReference type="Proteomes" id="UP000695562">
    <property type="component" value="Unassembled WGS sequence"/>
</dbReference>
<evidence type="ECO:0000256" key="1">
    <source>
        <dbReference type="ARBA" id="ARBA00005436"/>
    </source>
</evidence>